<accession>A0A1L7XL34</accession>
<keyword evidence="1" id="KW-0812">Transmembrane</keyword>
<protein>
    <submittedName>
        <fullName evidence="2">Uncharacterized protein</fullName>
    </submittedName>
</protein>
<feature type="transmembrane region" description="Helical" evidence="1">
    <location>
        <begin position="243"/>
        <end position="264"/>
    </location>
</feature>
<feature type="transmembrane region" description="Helical" evidence="1">
    <location>
        <begin position="369"/>
        <end position="386"/>
    </location>
</feature>
<sequence>MAVCGANFSTTACPQQCLDPATAFQFQNLPTCLDEVGTGKIDVALNITPWNPVVEIFDNCMNQYCSYTDQTVGGCPYDGVYLTFSFGDLTDEMYGNTDQWICKNVDGQVNPDLGGIGVIVSYLMQTCISMLLWLSLRFIAFLRYWPKMASRMTPSFKSKIEEQEAVLKSIAVEFQEAQCFFMLACQSAVLAVIKALAKDPQFLGTQTLRAVKYNLAMARLVCVGGILPITFVLYIIHTVGMSSLFICALSGCTIILAVCGLFAIPTNFSSASLSPLPYQSKLDKCGQNPPPVVFCQGLQVSGPDLDTIIAMICIPVYIIILGCTVCSYMERRPSYCGGIKRNKVISFFTKIGELLEGNLPRPMQTVSDVIFLLPNSLYFLLFRPFWSDRVIDTSGWSFGQIVSITIWFQVIIKYLYWSKFGMEGHSDVHIATPYEITKTKSVYEKAKQVPGDDEAVALASNSTVCHASLHRQSQDETDEEEQSTALQKAPVGYILHSRTY</sequence>
<evidence type="ECO:0000256" key="1">
    <source>
        <dbReference type="SAM" id="Phobius"/>
    </source>
</evidence>
<dbReference type="Proteomes" id="UP000184330">
    <property type="component" value="Unassembled WGS sequence"/>
</dbReference>
<name>A0A1L7XL34_9HELO</name>
<feature type="transmembrane region" description="Helical" evidence="1">
    <location>
        <begin position="119"/>
        <end position="142"/>
    </location>
</feature>
<dbReference type="OrthoDB" id="4582561at2759"/>
<dbReference type="AlphaFoldDB" id="A0A1L7XL34"/>
<reference evidence="2 3" key="1">
    <citation type="submission" date="2016-03" db="EMBL/GenBank/DDBJ databases">
        <authorList>
            <person name="Ploux O."/>
        </authorList>
    </citation>
    <scope>NUCLEOTIDE SEQUENCE [LARGE SCALE GENOMIC DNA]</scope>
    <source>
        <strain evidence="2 3">UAMH 11012</strain>
    </source>
</reference>
<dbReference type="STRING" id="576137.A0A1L7XL34"/>
<keyword evidence="1" id="KW-0472">Membrane</keyword>
<feature type="transmembrane region" description="Helical" evidence="1">
    <location>
        <begin position="217"/>
        <end position="236"/>
    </location>
</feature>
<proteinExistence type="predicted"/>
<gene>
    <name evidence="2" type="ORF">PAC_15670</name>
</gene>
<evidence type="ECO:0000313" key="2">
    <source>
        <dbReference type="EMBL" id="CZR65770.1"/>
    </source>
</evidence>
<evidence type="ECO:0000313" key="3">
    <source>
        <dbReference type="Proteomes" id="UP000184330"/>
    </source>
</evidence>
<dbReference type="EMBL" id="FJOG01000033">
    <property type="protein sequence ID" value="CZR65770.1"/>
    <property type="molecule type" value="Genomic_DNA"/>
</dbReference>
<keyword evidence="3" id="KW-1185">Reference proteome</keyword>
<feature type="transmembrane region" description="Helical" evidence="1">
    <location>
        <begin position="308"/>
        <end position="329"/>
    </location>
</feature>
<keyword evidence="1" id="KW-1133">Transmembrane helix</keyword>
<organism evidence="2 3">
    <name type="scientific">Phialocephala subalpina</name>
    <dbReference type="NCBI Taxonomy" id="576137"/>
    <lineage>
        <taxon>Eukaryota</taxon>
        <taxon>Fungi</taxon>
        <taxon>Dikarya</taxon>
        <taxon>Ascomycota</taxon>
        <taxon>Pezizomycotina</taxon>
        <taxon>Leotiomycetes</taxon>
        <taxon>Helotiales</taxon>
        <taxon>Mollisiaceae</taxon>
        <taxon>Phialocephala</taxon>
        <taxon>Phialocephala fortinii species complex</taxon>
    </lineage>
</organism>
<feature type="transmembrane region" description="Helical" evidence="1">
    <location>
        <begin position="398"/>
        <end position="416"/>
    </location>
</feature>